<feature type="transmembrane region" description="Helical" evidence="8">
    <location>
        <begin position="421"/>
        <end position="446"/>
    </location>
</feature>
<keyword evidence="2" id="KW-1003">Cell membrane</keyword>
<comment type="caution">
    <text evidence="10">The sequence shown here is derived from an EMBL/GenBank/DDBJ whole genome shotgun (WGS) entry which is preliminary data.</text>
</comment>
<sequence>MIESSAEHNTRLTRTWIYLALLIFIVGLTIFPFLGLQDFNTKGEPREAVVASTMLETGNWILPRNNGGETAYKPPMLHWCVATLSAPLGKVSEYTARIPSAVAATVLALMTFLFFAKRSDVQQGFWASLIFLTTFEVHRAAVTCRVDMLLTLFIVGALFQLYQWYERDMKGVPLLAILFMSAGMLAKGPVAVFLPCFVTFIFLWIQSTEVLWRIVLRLMGVALLALLLPAIWYYAAYLQGGESFLQLVYEENVLRFLGKMTYASHENGWYYYFPILAAGLLPYTLTLLFSIFGRPRNGAKYKPVVKINFVRRITEGLRSMNSVELFSFLSILLIFIFYCIPKSKRSVYILPIYPFLSFYIAKLFAYLRNEKPFALRVTGALLAAIAFIVPFGVLAVCEGWIKPSIFHGKHAVENALLMQNLAAMDFGVLRLLFILAPIVAAVYYLFHFRDRFRIVQAIFILVFGLYISLEGLFLPLILNPRSDKNVAVRLEQISHQTQRPVYAYVYSTDANNPLHFFTINFYMGNRLQAFDGKQAEGQVLVGEEDLKQLEAQYPAFVFTQKENLHHRSCDVRQNIGLYIFARKATDTQL</sequence>
<dbReference type="GO" id="GO:0016763">
    <property type="term" value="F:pentosyltransferase activity"/>
    <property type="evidence" value="ECO:0007669"/>
    <property type="project" value="TreeGrafter"/>
</dbReference>
<dbReference type="Proteomes" id="UP000704068">
    <property type="component" value="Unassembled WGS sequence"/>
</dbReference>
<dbReference type="GO" id="GO:0010041">
    <property type="term" value="P:response to iron(III) ion"/>
    <property type="evidence" value="ECO:0007669"/>
    <property type="project" value="TreeGrafter"/>
</dbReference>
<evidence type="ECO:0000256" key="6">
    <source>
        <dbReference type="ARBA" id="ARBA00022989"/>
    </source>
</evidence>
<dbReference type="AlphaFoldDB" id="A0A929RZP9"/>
<keyword evidence="7 8" id="KW-0472">Membrane</keyword>
<evidence type="ECO:0000256" key="3">
    <source>
        <dbReference type="ARBA" id="ARBA00022676"/>
    </source>
</evidence>
<feature type="transmembrane region" description="Helical" evidence="8">
    <location>
        <begin position="321"/>
        <end position="340"/>
    </location>
</feature>
<reference evidence="10" key="1">
    <citation type="submission" date="2020-04" db="EMBL/GenBank/DDBJ databases">
        <title>Deep metagenomics examines the oral microbiome during advanced dental caries in children, revealing novel taxa and co-occurrences with host molecules.</title>
        <authorList>
            <person name="Baker J.L."/>
            <person name="Morton J.T."/>
            <person name="Dinis M."/>
            <person name="Alvarez R."/>
            <person name="Tran N.C."/>
            <person name="Knight R."/>
            <person name="Edlund A."/>
        </authorList>
    </citation>
    <scope>NUCLEOTIDE SEQUENCE</scope>
    <source>
        <strain evidence="10">JCVI_34_bin.1</strain>
    </source>
</reference>
<dbReference type="GO" id="GO:0009103">
    <property type="term" value="P:lipopolysaccharide biosynthetic process"/>
    <property type="evidence" value="ECO:0007669"/>
    <property type="project" value="UniProtKB-ARBA"/>
</dbReference>
<evidence type="ECO:0000256" key="2">
    <source>
        <dbReference type="ARBA" id="ARBA00022475"/>
    </source>
</evidence>
<feature type="transmembrane region" description="Helical" evidence="8">
    <location>
        <begin position="379"/>
        <end position="401"/>
    </location>
</feature>
<dbReference type="PANTHER" id="PTHR33908">
    <property type="entry name" value="MANNOSYLTRANSFERASE YKCB-RELATED"/>
    <property type="match status" value="1"/>
</dbReference>
<feature type="transmembrane region" description="Helical" evidence="8">
    <location>
        <begin position="214"/>
        <end position="235"/>
    </location>
</feature>
<feature type="transmembrane region" description="Helical" evidence="8">
    <location>
        <begin position="16"/>
        <end position="36"/>
    </location>
</feature>
<feature type="domain" description="Glycosyltransferase RgtA/B/C/D-like" evidence="9">
    <location>
        <begin position="73"/>
        <end position="232"/>
    </location>
</feature>
<protein>
    <submittedName>
        <fullName evidence="10">Glycosyltransferase family 39 protein</fullName>
    </submittedName>
</protein>
<dbReference type="InterPro" id="IPR050297">
    <property type="entry name" value="LipidA_mod_glycosyltrf_83"/>
</dbReference>
<dbReference type="RefSeq" id="WP_303764605.1">
    <property type="nucleotide sequence ID" value="NZ_JABZGR010000033.1"/>
</dbReference>
<evidence type="ECO:0000313" key="10">
    <source>
        <dbReference type="EMBL" id="MBF0971009.1"/>
    </source>
</evidence>
<keyword evidence="3" id="KW-0328">Glycosyltransferase</keyword>
<feature type="transmembrane region" description="Helical" evidence="8">
    <location>
        <begin position="98"/>
        <end position="117"/>
    </location>
</feature>
<dbReference type="EMBL" id="JABZGR010000033">
    <property type="protein sequence ID" value="MBF0971009.1"/>
    <property type="molecule type" value="Genomic_DNA"/>
</dbReference>
<comment type="subcellular location">
    <subcellularLocation>
        <location evidence="1">Cell membrane</location>
        <topology evidence="1">Multi-pass membrane protein</topology>
    </subcellularLocation>
</comment>
<evidence type="ECO:0000313" key="11">
    <source>
        <dbReference type="Proteomes" id="UP000704068"/>
    </source>
</evidence>
<evidence type="ECO:0000256" key="5">
    <source>
        <dbReference type="ARBA" id="ARBA00022692"/>
    </source>
</evidence>
<evidence type="ECO:0000256" key="1">
    <source>
        <dbReference type="ARBA" id="ARBA00004651"/>
    </source>
</evidence>
<keyword evidence="6 8" id="KW-1133">Transmembrane helix</keyword>
<evidence type="ECO:0000256" key="8">
    <source>
        <dbReference type="SAM" id="Phobius"/>
    </source>
</evidence>
<dbReference type="GO" id="GO:0005886">
    <property type="term" value="C:plasma membrane"/>
    <property type="evidence" value="ECO:0007669"/>
    <property type="project" value="UniProtKB-SubCell"/>
</dbReference>
<organism evidence="10 11">
    <name type="scientific">Alloprevotella tannerae</name>
    <dbReference type="NCBI Taxonomy" id="76122"/>
    <lineage>
        <taxon>Bacteria</taxon>
        <taxon>Pseudomonadati</taxon>
        <taxon>Bacteroidota</taxon>
        <taxon>Bacteroidia</taxon>
        <taxon>Bacteroidales</taxon>
        <taxon>Prevotellaceae</taxon>
        <taxon>Alloprevotella</taxon>
    </lineage>
</organism>
<feature type="transmembrane region" description="Helical" evidence="8">
    <location>
        <begin position="269"/>
        <end position="292"/>
    </location>
</feature>
<keyword evidence="5 8" id="KW-0812">Transmembrane</keyword>
<proteinExistence type="predicted"/>
<gene>
    <name evidence="10" type="ORF">HXK21_08220</name>
</gene>
<keyword evidence="4" id="KW-0808">Transferase</keyword>
<feature type="transmembrane region" description="Helical" evidence="8">
    <location>
        <begin position="148"/>
        <end position="165"/>
    </location>
</feature>
<name>A0A929RZP9_9BACT</name>
<accession>A0A929RZP9</accession>
<evidence type="ECO:0000256" key="7">
    <source>
        <dbReference type="ARBA" id="ARBA00023136"/>
    </source>
</evidence>
<evidence type="ECO:0000259" key="9">
    <source>
        <dbReference type="Pfam" id="PF13231"/>
    </source>
</evidence>
<evidence type="ECO:0000256" key="4">
    <source>
        <dbReference type="ARBA" id="ARBA00022679"/>
    </source>
</evidence>
<feature type="transmembrane region" description="Helical" evidence="8">
    <location>
        <begin position="346"/>
        <end position="367"/>
    </location>
</feature>
<dbReference type="PANTHER" id="PTHR33908:SF3">
    <property type="entry name" value="UNDECAPRENYL PHOSPHATE-ALPHA-4-AMINO-4-DEOXY-L-ARABINOSE ARABINOSYL TRANSFERASE"/>
    <property type="match status" value="1"/>
</dbReference>
<feature type="transmembrane region" description="Helical" evidence="8">
    <location>
        <begin position="177"/>
        <end position="205"/>
    </location>
</feature>
<dbReference type="Pfam" id="PF13231">
    <property type="entry name" value="PMT_2"/>
    <property type="match status" value="1"/>
</dbReference>
<feature type="transmembrane region" description="Helical" evidence="8">
    <location>
        <begin position="458"/>
        <end position="478"/>
    </location>
</feature>
<dbReference type="InterPro" id="IPR038731">
    <property type="entry name" value="RgtA/B/C-like"/>
</dbReference>